<protein>
    <submittedName>
        <fullName evidence="6">Glycerate dehydrogenase</fullName>
        <ecNumber evidence="6">1.1.1.29</ecNumber>
    </submittedName>
</protein>
<dbReference type="PANTHER" id="PTHR43333:SF1">
    <property type="entry name" value="D-ISOMER SPECIFIC 2-HYDROXYACID DEHYDROGENASE NAD-BINDING DOMAIN-CONTAINING PROTEIN"/>
    <property type="match status" value="1"/>
</dbReference>
<dbReference type="CDD" id="cd05300">
    <property type="entry name" value="2-Hacid_dh_1"/>
    <property type="match status" value="1"/>
</dbReference>
<dbReference type="RefSeq" id="WP_146403040.1">
    <property type="nucleotide sequence ID" value="NZ_SJPQ01000004.1"/>
</dbReference>
<gene>
    <name evidence="6" type="primary">hprA_2</name>
    <name evidence="6" type="ORF">Mal64_37150</name>
</gene>
<keyword evidence="2" id="KW-0520">NAD</keyword>
<dbReference type="InterPro" id="IPR029753">
    <property type="entry name" value="D-isomer_DH_CS"/>
</dbReference>
<sequence>MKIVLCYPVEDRHVAQIRTTLQQAGVQAEVVDAGQERIAEQLLDADIYCGHAKVPVPWPEVVAAGKLKWIQSSAAGMDHCLVPEVIASSIPVSSASGILADQVADHTMALLCGSMRSLPVFFRAQQKKEFIRRPTRDLHGSRVGIVGFGGNGRRLAEVLSPFKTRLFATDCFPEDKPEYVEELLGAEELDSLLPRVDVLILAAPLNDETRGMIDGRRLNLMPRGSFLVNMARGPLVVEEDLADALESGQLAGAGIDVTEVEPLAPESRLWEQPNLIITPHVGGQKSSRLDDMTDFFCLNLDRWFRGETPRNLVEKKLGFPLPEHANWKKAP</sequence>
<dbReference type="SUPFAM" id="SSF51735">
    <property type="entry name" value="NAD(P)-binding Rossmann-fold domains"/>
    <property type="match status" value="1"/>
</dbReference>
<dbReference type="EMBL" id="SJPQ01000004">
    <property type="protein sequence ID" value="TWT86885.1"/>
    <property type="molecule type" value="Genomic_DNA"/>
</dbReference>
<evidence type="ECO:0000256" key="1">
    <source>
        <dbReference type="ARBA" id="ARBA00023002"/>
    </source>
</evidence>
<name>A0A5C5ZIE0_9BACT</name>
<dbReference type="Gene3D" id="3.40.50.720">
    <property type="entry name" value="NAD(P)-binding Rossmann-like Domain"/>
    <property type="match status" value="2"/>
</dbReference>
<dbReference type="OrthoDB" id="277029at2"/>
<keyword evidence="7" id="KW-1185">Reference proteome</keyword>
<evidence type="ECO:0000256" key="3">
    <source>
        <dbReference type="RuleBase" id="RU003719"/>
    </source>
</evidence>
<comment type="caution">
    <text evidence="6">The sequence shown here is derived from an EMBL/GenBank/DDBJ whole genome shotgun (WGS) entry which is preliminary data.</text>
</comment>
<dbReference type="Pfam" id="PF02826">
    <property type="entry name" value="2-Hacid_dh_C"/>
    <property type="match status" value="1"/>
</dbReference>
<dbReference type="InterPro" id="IPR006140">
    <property type="entry name" value="D-isomer_DH_NAD-bd"/>
</dbReference>
<reference evidence="6 7" key="1">
    <citation type="submission" date="2019-02" db="EMBL/GenBank/DDBJ databases">
        <title>Deep-cultivation of Planctomycetes and their phenomic and genomic characterization uncovers novel biology.</title>
        <authorList>
            <person name="Wiegand S."/>
            <person name="Jogler M."/>
            <person name="Boedeker C."/>
            <person name="Pinto D."/>
            <person name="Vollmers J."/>
            <person name="Rivas-Marin E."/>
            <person name="Kohn T."/>
            <person name="Peeters S.H."/>
            <person name="Heuer A."/>
            <person name="Rast P."/>
            <person name="Oberbeckmann S."/>
            <person name="Bunk B."/>
            <person name="Jeske O."/>
            <person name="Meyerdierks A."/>
            <person name="Storesund J.E."/>
            <person name="Kallscheuer N."/>
            <person name="Luecker S."/>
            <person name="Lage O.M."/>
            <person name="Pohl T."/>
            <person name="Merkel B.J."/>
            <person name="Hornburger P."/>
            <person name="Mueller R.-W."/>
            <person name="Bruemmer F."/>
            <person name="Labrenz M."/>
            <person name="Spormann A.M."/>
            <person name="Op Den Camp H."/>
            <person name="Overmann J."/>
            <person name="Amann R."/>
            <person name="Jetten M.S.M."/>
            <person name="Mascher T."/>
            <person name="Medema M.H."/>
            <person name="Devos D.P."/>
            <person name="Kaster A.-K."/>
            <person name="Ovreas L."/>
            <person name="Rohde M."/>
            <person name="Galperin M.Y."/>
            <person name="Jogler C."/>
        </authorList>
    </citation>
    <scope>NUCLEOTIDE SEQUENCE [LARGE SCALE GENOMIC DNA]</scope>
    <source>
        <strain evidence="6 7">Mal64</strain>
    </source>
</reference>
<dbReference type="InterPro" id="IPR006139">
    <property type="entry name" value="D-isomer_2_OHA_DH_cat_dom"/>
</dbReference>
<dbReference type="GO" id="GO:0051287">
    <property type="term" value="F:NAD binding"/>
    <property type="evidence" value="ECO:0007669"/>
    <property type="project" value="InterPro"/>
</dbReference>
<dbReference type="Pfam" id="PF00389">
    <property type="entry name" value="2-Hacid_dh"/>
    <property type="match status" value="1"/>
</dbReference>
<evidence type="ECO:0000256" key="2">
    <source>
        <dbReference type="ARBA" id="ARBA00023027"/>
    </source>
</evidence>
<dbReference type="PROSITE" id="PS00671">
    <property type="entry name" value="D_2_HYDROXYACID_DH_3"/>
    <property type="match status" value="1"/>
</dbReference>
<dbReference type="GO" id="GO:0008465">
    <property type="term" value="F:hydroxypyruvate reductase (NADH) activity"/>
    <property type="evidence" value="ECO:0007669"/>
    <property type="project" value="UniProtKB-EC"/>
</dbReference>
<feature type="domain" description="D-isomer specific 2-hydroxyacid dehydrogenase NAD-binding" evidence="5">
    <location>
        <begin position="109"/>
        <end position="282"/>
    </location>
</feature>
<organism evidence="6 7">
    <name type="scientific">Pseudobythopirellula maris</name>
    <dbReference type="NCBI Taxonomy" id="2527991"/>
    <lineage>
        <taxon>Bacteria</taxon>
        <taxon>Pseudomonadati</taxon>
        <taxon>Planctomycetota</taxon>
        <taxon>Planctomycetia</taxon>
        <taxon>Pirellulales</taxon>
        <taxon>Lacipirellulaceae</taxon>
        <taxon>Pseudobythopirellula</taxon>
    </lineage>
</organism>
<dbReference type="PANTHER" id="PTHR43333">
    <property type="entry name" value="2-HACID_DH_C DOMAIN-CONTAINING PROTEIN"/>
    <property type="match status" value="1"/>
</dbReference>
<dbReference type="InterPro" id="IPR036291">
    <property type="entry name" value="NAD(P)-bd_dom_sf"/>
</dbReference>
<evidence type="ECO:0000259" key="5">
    <source>
        <dbReference type="Pfam" id="PF02826"/>
    </source>
</evidence>
<comment type="similarity">
    <text evidence="3">Belongs to the D-isomer specific 2-hydroxyacid dehydrogenase family.</text>
</comment>
<evidence type="ECO:0000259" key="4">
    <source>
        <dbReference type="Pfam" id="PF00389"/>
    </source>
</evidence>
<dbReference type="AlphaFoldDB" id="A0A5C5ZIE0"/>
<evidence type="ECO:0000313" key="7">
    <source>
        <dbReference type="Proteomes" id="UP000315440"/>
    </source>
</evidence>
<feature type="domain" description="D-isomer specific 2-hydroxyacid dehydrogenase catalytic" evidence="4">
    <location>
        <begin position="18"/>
        <end position="313"/>
    </location>
</feature>
<dbReference type="Proteomes" id="UP000315440">
    <property type="component" value="Unassembled WGS sequence"/>
</dbReference>
<accession>A0A5C5ZIE0</accession>
<dbReference type="EC" id="1.1.1.29" evidence="6"/>
<dbReference type="SUPFAM" id="SSF52283">
    <property type="entry name" value="Formate/glycerate dehydrogenase catalytic domain-like"/>
    <property type="match status" value="1"/>
</dbReference>
<keyword evidence="1 3" id="KW-0560">Oxidoreductase</keyword>
<proteinExistence type="inferred from homology"/>
<evidence type="ECO:0000313" key="6">
    <source>
        <dbReference type="EMBL" id="TWT86885.1"/>
    </source>
</evidence>